<dbReference type="Proteomes" id="UP000095230">
    <property type="component" value="Unassembled WGS sequence"/>
</dbReference>
<dbReference type="Gene3D" id="3.30.110.70">
    <property type="entry name" value="Hypothetical protein apc22750. Chain B"/>
    <property type="match status" value="1"/>
</dbReference>
<dbReference type="PROSITE" id="PS51257">
    <property type="entry name" value="PROKAR_LIPOPROTEIN"/>
    <property type="match status" value="1"/>
</dbReference>
<dbReference type="OrthoDB" id="6399623at2"/>
<dbReference type="EMBL" id="MCBT01000008">
    <property type="protein sequence ID" value="OEG75439.1"/>
    <property type="molecule type" value="Genomic_DNA"/>
</dbReference>
<dbReference type="AlphaFoldDB" id="A0A1E5IY45"/>
<evidence type="ECO:0008006" key="3">
    <source>
        <dbReference type="Google" id="ProtNLM"/>
    </source>
</evidence>
<sequence>MKKTTLALSALLLGGCAGEYTFNSNLDGQAINDYFAVTDVVLYQEGSQPSEVYEVKGLVEGESCQARANDVPASISEARTAARRAAADKGANGLLVKRCLMFEEATQACVTRAICVGQAILTPTAKAN</sequence>
<dbReference type="RefSeq" id="WP_069670221.1">
    <property type="nucleotide sequence ID" value="NZ_MCBT01000008.1"/>
</dbReference>
<evidence type="ECO:0000313" key="1">
    <source>
        <dbReference type="EMBL" id="OEG75439.1"/>
    </source>
</evidence>
<organism evidence="1 2">
    <name type="scientific">Shewanella colwelliana</name>
    <name type="common">Alteromonas colwelliana</name>
    <dbReference type="NCBI Taxonomy" id="23"/>
    <lineage>
        <taxon>Bacteria</taxon>
        <taxon>Pseudomonadati</taxon>
        <taxon>Pseudomonadota</taxon>
        <taxon>Gammaproteobacteria</taxon>
        <taxon>Alteromonadales</taxon>
        <taxon>Shewanellaceae</taxon>
        <taxon>Shewanella</taxon>
    </lineage>
</organism>
<dbReference type="STRING" id="23.BEL05_07450"/>
<evidence type="ECO:0000313" key="2">
    <source>
        <dbReference type="Proteomes" id="UP000095230"/>
    </source>
</evidence>
<protein>
    <recommendedName>
        <fullName evidence="3">Lipoprotein</fullName>
    </recommendedName>
</protein>
<reference evidence="1 2" key="1">
    <citation type="submission" date="2016-07" db="EMBL/GenBank/DDBJ databases">
        <title>Whole-genome of two Shewanella species isolated from a digestive organ of sea cucumber Apostichopus japonicus Selenka 1867.</title>
        <authorList>
            <person name="Hong H.-H."/>
            <person name="Choi H."/>
            <person name="Cheon S."/>
            <person name="Oh J.-S."/>
            <person name="Lee H.-G."/>
            <person name="Park C."/>
        </authorList>
    </citation>
    <scope>NUCLEOTIDE SEQUENCE [LARGE SCALE GENOMIC DNA]</scope>
    <source>
        <strain evidence="1 2">CSB03KR</strain>
    </source>
</reference>
<accession>A0A1E5IY45</accession>
<proteinExistence type="predicted"/>
<dbReference type="Pfam" id="PF16358">
    <property type="entry name" value="RcsF"/>
    <property type="match status" value="1"/>
</dbReference>
<name>A0A1E5IY45_SHECO</name>
<dbReference type="InterPro" id="IPR030852">
    <property type="entry name" value="RcsF"/>
</dbReference>
<dbReference type="GO" id="GO:0009279">
    <property type="term" value="C:cell outer membrane"/>
    <property type="evidence" value="ECO:0007669"/>
    <property type="project" value="InterPro"/>
</dbReference>
<comment type="caution">
    <text evidence="1">The sequence shown here is derived from an EMBL/GenBank/DDBJ whole genome shotgun (WGS) entry which is preliminary data.</text>
</comment>
<gene>
    <name evidence="1" type="ORF">BEL05_07450</name>
</gene>
<dbReference type="GO" id="GO:0035556">
    <property type="term" value="P:intracellular signal transduction"/>
    <property type="evidence" value="ECO:0007669"/>
    <property type="project" value="InterPro"/>
</dbReference>